<reference evidence="2" key="1">
    <citation type="submission" date="2020-03" db="EMBL/GenBank/DDBJ databases">
        <title>Site-based positive gene gene selection in Geosmithia morbida across the United States reveals a broad range of putative effectors and factors for local host and environmental adapation.</title>
        <authorList>
            <person name="Onufrak A."/>
            <person name="Murdoch R.W."/>
            <person name="Gazis R."/>
            <person name="Huff M."/>
            <person name="Staton M."/>
            <person name="Klingeman W."/>
            <person name="Hadziabdic D."/>
        </authorList>
    </citation>
    <scope>NUCLEOTIDE SEQUENCE</scope>
    <source>
        <strain evidence="2">1262</strain>
    </source>
</reference>
<proteinExistence type="predicted"/>
<evidence type="ECO:0000313" key="2">
    <source>
        <dbReference type="EMBL" id="KAF4126646.1"/>
    </source>
</evidence>
<dbReference type="EMBL" id="JAANYQ010000001">
    <property type="protein sequence ID" value="KAF4126646.1"/>
    <property type="molecule type" value="Genomic_DNA"/>
</dbReference>
<dbReference type="Proteomes" id="UP000749293">
    <property type="component" value="Unassembled WGS sequence"/>
</dbReference>
<accession>A0A9P5D7H6</accession>
<dbReference type="AlphaFoldDB" id="A0A9P5D7H6"/>
<keyword evidence="3" id="KW-1185">Reference proteome</keyword>
<dbReference type="RefSeq" id="XP_035325298.1">
    <property type="nucleotide sequence ID" value="XM_035462368.1"/>
</dbReference>
<evidence type="ECO:0000313" key="3">
    <source>
        <dbReference type="Proteomes" id="UP000749293"/>
    </source>
</evidence>
<evidence type="ECO:0000256" key="1">
    <source>
        <dbReference type="SAM" id="MobiDB-lite"/>
    </source>
</evidence>
<comment type="caution">
    <text evidence="2">The sequence shown here is derived from an EMBL/GenBank/DDBJ whole genome shotgun (WGS) entry which is preliminary data.</text>
</comment>
<dbReference type="GeneID" id="55966612"/>
<feature type="region of interest" description="Disordered" evidence="1">
    <location>
        <begin position="1"/>
        <end position="33"/>
    </location>
</feature>
<protein>
    <submittedName>
        <fullName evidence="2">Uncharacterized protein</fullName>
    </submittedName>
</protein>
<gene>
    <name evidence="2" type="ORF">GMORB2_0382</name>
</gene>
<organism evidence="2 3">
    <name type="scientific">Geosmithia morbida</name>
    <dbReference type="NCBI Taxonomy" id="1094350"/>
    <lineage>
        <taxon>Eukaryota</taxon>
        <taxon>Fungi</taxon>
        <taxon>Dikarya</taxon>
        <taxon>Ascomycota</taxon>
        <taxon>Pezizomycotina</taxon>
        <taxon>Sordariomycetes</taxon>
        <taxon>Hypocreomycetidae</taxon>
        <taxon>Hypocreales</taxon>
        <taxon>Bionectriaceae</taxon>
        <taxon>Geosmithia</taxon>
    </lineage>
</organism>
<name>A0A9P5D7H6_9HYPO</name>
<sequence length="33" mass="3435">MTTPQARSGASAVSLANDDDIVQSHFPSTTTVE</sequence>